<reference evidence="2" key="1">
    <citation type="submission" date="2020-10" db="EMBL/GenBank/DDBJ databases">
        <authorList>
            <person name="Gilroy R."/>
        </authorList>
    </citation>
    <scope>NUCLEOTIDE SEQUENCE</scope>
    <source>
        <strain evidence="2">18911</strain>
    </source>
</reference>
<dbReference type="Gene3D" id="2.40.160.200">
    <property type="entry name" value="LURP1-related"/>
    <property type="match status" value="1"/>
</dbReference>
<protein>
    <recommendedName>
        <fullName evidence="4">Tubby C 2 family protein</fullName>
    </recommendedName>
</protein>
<reference evidence="2" key="2">
    <citation type="journal article" date="2021" name="PeerJ">
        <title>Extensive microbial diversity within the chicken gut microbiome revealed by metagenomics and culture.</title>
        <authorList>
            <person name="Gilroy R."/>
            <person name="Ravi A."/>
            <person name="Getino M."/>
            <person name="Pursley I."/>
            <person name="Horton D.L."/>
            <person name="Alikhan N.F."/>
            <person name="Baker D."/>
            <person name="Gharbi K."/>
            <person name="Hall N."/>
            <person name="Watson M."/>
            <person name="Adriaenssens E.M."/>
            <person name="Foster-Nyarko E."/>
            <person name="Jarju S."/>
            <person name="Secka A."/>
            <person name="Antonio M."/>
            <person name="Oren A."/>
            <person name="Chaudhuri R.R."/>
            <person name="La Ragione R."/>
            <person name="Hildebrand F."/>
            <person name="Pallen M.J."/>
        </authorList>
    </citation>
    <scope>NUCLEOTIDE SEQUENCE</scope>
    <source>
        <strain evidence="2">18911</strain>
    </source>
</reference>
<evidence type="ECO:0000313" key="2">
    <source>
        <dbReference type="EMBL" id="HIU59942.1"/>
    </source>
</evidence>
<dbReference type="EMBL" id="DVNF01000035">
    <property type="protein sequence ID" value="HIU59942.1"/>
    <property type="molecule type" value="Genomic_DNA"/>
</dbReference>
<comment type="similarity">
    <text evidence="1">Belongs to the LOR family.</text>
</comment>
<accession>A0A9D1MGM6</accession>
<name>A0A9D1MGM6_9FIRM</name>
<comment type="caution">
    <text evidence="2">The sequence shown here is derived from an EMBL/GenBank/DDBJ whole genome shotgun (WGS) entry which is preliminary data.</text>
</comment>
<evidence type="ECO:0000256" key="1">
    <source>
        <dbReference type="ARBA" id="ARBA00005437"/>
    </source>
</evidence>
<dbReference type="AlphaFoldDB" id="A0A9D1MGM6"/>
<evidence type="ECO:0000313" key="3">
    <source>
        <dbReference type="Proteomes" id="UP000824094"/>
    </source>
</evidence>
<dbReference type="InterPro" id="IPR007612">
    <property type="entry name" value="LOR"/>
</dbReference>
<dbReference type="SUPFAM" id="SSF54518">
    <property type="entry name" value="Tubby C-terminal domain-like"/>
    <property type="match status" value="1"/>
</dbReference>
<dbReference type="Proteomes" id="UP000824094">
    <property type="component" value="Unassembled WGS sequence"/>
</dbReference>
<dbReference type="InterPro" id="IPR038595">
    <property type="entry name" value="LOR_sf"/>
</dbReference>
<evidence type="ECO:0008006" key="4">
    <source>
        <dbReference type="Google" id="ProtNLM"/>
    </source>
</evidence>
<sequence length="165" mass="19799">MAKYRIRQKYFALKDRFAVNDMYDNPRYYCDTRLISVPKKFWLENAEGRKIYLAKFKLFSPFRKIVYIYRGEDTSDGYVAKVKRNIRFFFNHLKVTSEAYGDYYIVGHKFKAVIHEGSKDGPVVATLEKHFFKVADTYDIDIKCRYEALMLVLAIIYDYKYNEKH</sequence>
<proteinExistence type="inferred from homology"/>
<dbReference type="Pfam" id="PF04525">
    <property type="entry name" value="LOR"/>
    <property type="match status" value="1"/>
</dbReference>
<gene>
    <name evidence="2" type="ORF">IAB05_00970</name>
</gene>
<organism evidence="2 3">
    <name type="scientific">Candidatus Stercoripulliclostridium merdigallinarum</name>
    <dbReference type="NCBI Taxonomy" id="2840951"/>
    <lineage>
        <taxon>Bacteria</taxon>
        <taxon>Bacillati</taxon>
        <taxon>Bacillota</taxon>
        <taxon>Clostridia</taxon>
        <taxon>Eubacteriales</taxon>
        <taxon>Candidatus Stercoripulliclostridium</taxon>
    </lineage>
</organism>
<dbReference type="InterPro" id="IPR025659">
    <property type="entry name" value="Tubby-like_C"/>
</dbReference>